<comment type="subcellular location">
    <subcellularLocation>
        <location evidence="1">Cell membrane</location>
        <topology evidence="1">Multi-pass membrane protein</topology>
    </subcellularLocation>
</comment>
<dbReference type="PANTHER" id="PTHR43370">
    <property type="entry name" value="SUGAR ABC TRANSPORTER INTEGRAL MEMBRANE PROTEIN-RELATED"/>
    <property type="match status" value="1"/>
</dbReference>
<dbReference type="InterPro" id="IPR001851">
    <property type="entry name" value="ABC_transp_permease"/>
</dbReference>
<accession>A0A5N5WGQ8</accession>
<gene>
    <name evidence="7" type="ORF">FRZ00_01295</name>
</gene>
<proteinExistence type="predicted"/>
<evidence type="ECO:0000313" key="7">
    <source>
        <dbReference type="EMBL" id="KAB7852454.1"/>
    </source>
</evidence>
<feature type="transmembrane region" description="Helical" evidence="6">
    <location>
        <begin position="367"/>
        <end position="386"/>
    </location>
</feature>
<keyword evidence="2" id="KW-1003">Cell membrane</keyword>
<comment type="caution">
    <text evidence="7">The sequence shown here is derived from an EMBL/GenBank/DDBJ whole genome shotgun (WGS) entry which is preliminary data.</text>
</comment>
<keyword evidence="3 6" id="KW-0812">Transmembrane</keyword>
<evidence type="ECO:0000256" key="1">
    <source>
        <dbReference type="ARBA" id="ARBA00004651"/>
    </source>
</evidence>
<dbReference type="GO" id="GO:0005886">
    <property type="term" value="C:plasma membrane"/>
    <property type="evidence" value="ECO:0007669"/>
    <property type="project" value="UniProtKB-SubCell"/>
</dbReference>
<organism evidence="7 8">
    <name type="scientific">Streptomyces mobaraensis</name>
    <name type="common">Streptoverticillium mobaraense</name>
    <dbReference type="NCBI Taxonomy" id="35621"/>
    <lineage>
        <taxon>Bacteria</taxon>
        <taxon>Bacillati</taxon>
        <taxon>Actinomycetota</taxon>
        <taxon>Actinomycetes</taxon>
        <taxon>Kitasatosporales</taxon>
        <taxon>Streptomycetaceae</taxon>
        <taxon>Streptomyces</taxon>
    </lineage>
</organism>
<dbReference type="PANTHER" id="PTHR43370:SF1">
    <property type="entry name" value="GUANOSINE ABC TRANSPORTER PERMEASE PROTEIN NUPQ"/>
    <property type="match status" value="1"/>
</dbReference>
<feature type="transmembrane region" description="Helical" evidence="6">
    <location>
        <begin position="60"/>
        <end position="78"/>
    </location>
</feature>
<dbReference type="GO" id="GO:0022857">
    <property type="term" value="F:transmembrane transporter activity"/>
    <property type="evidence" value="ECO:0007669"/>
    <property type="project" value="InterPro"/>
</dbReference>
<evidence type="ECO:0000256" key="4">
    <source>
        <dbReference type="ARBA" id="ARBA00022989"/>
    </source>
</evidence>
<feature type="transmembrane region" description="Helical" evidence="6">
    <location>
        <begin position="26"/>
        <end position="48"/>
    </location>
</feature>
<dbReference type="OrthoDB" id="9792579at2"/>
<feature type="transmembrane region" description="Helical" evidence="6">
    <location>
        <begin position="342"/>
        <end position="360"/>
    </location>
</feature>
<feature type="transmembrane region" description="Helical" evidence="6">
    <location>
        <begin position="398"/>
        <end position="416"/>
    </location>
</feature>
<feature type="transmembrane region" description="Helical" evidence="6">
    <location>
        <begin position="112"/>
        <end position="133"/>
    </location>
</feature>
<name>A0A5N5WGQ8_STRMB</name>
<feature type="transmembrane region" description="Helical" evidence="6">
    <location>
        <begin position="85"/>
        <end position="106"/>
    </location>
</feature>
<dbReference type="CDD" id="cd06580">
    <property type="entry name" value="TM_PBP1_transp_TpRbsC_like"/>
    <property type="match status" value="1"/>
</dbReference>
<feature type="transmembrane region" description="Helical" evidence="6">
    <location>
        <begin position="140"/>
        <end position="158"/>
    </location>
</feature>
<feature type="transmembrane region" description="Helical" evidence="6">
    <location>
        <begin position="271"/>
        <end position="290"/>
    </location>
</feature>
<keyword evidence="8" id="KW-1185">Reference proteome</keyword>
<dbReference type="Proteomes" id="UP000327000">
    <property type="component" value="Unassembled WGS sequence"/>
</dbReference>
<evidence type="ECO:0000256" key="6">
    <source>
        <dbReference type="SAM" id="Phobius"/>
    </source>
</evidence>
<dbReference type="Pfam" id="PF02653">
    <property type="entry name" value="BPD_transp_2"/>
    <property type="match status" value="1"/>
</dbReference>
<evidence type="ECO:0000256" key="3">
    <source>
        <dbReference type="ARBA" id="ARBA00022692"/>
    </source>
</evidence>
<evidence type="ECO:0000313" key="8">
    <source>
        <dbReference type="Proteomes" id="UP000327000"/>
    </source>
</evidence>
<dbReference type="EMBL" id="VOKX01000003">
    <property type="protein sequence ID" value="KAB7852454.1"/>
    <property type="molecule type" value="Genomic_DNA"/>
</dbReference>
<evidence type="ECO:0000256" key="5">
    <source>
        <dbReference type="ARBA" id="ARBA00023136"/>
    </source>
</evidence>
<protein>
    <submittedName>
        <fullName evidence="7">ABC transporter permease</fullName>
    </submittedName>
</protein>
<sequence length="430" mass="44572">MSTTFTSGLADRLSGKNKGDGGKRKLSYPVIMLGVAGALILLSALRAITGANDLTGSGQFGSALAAAVPIGLAGLGGLWSERAGVVNIGLEGMMMLGAFSAGWMGWQHGPWVAAAAGVVGGALGGLLHAIATVTFNVDHIISGVAMNILALGITQYFAKLWFGAEGSAAQQAGGNDKQSPVMSNMGDFSIPGLADWLHDVEKHHWFLVSDAAGIVRGFVSEVDWLTIVAALLFVGTFFVLWRSAFGLRLRSCGESPVAAESLGVNVYTYKYAAVVVSGALAGLGGAFLAIGTHMYSDGQTGGRGYIGLATMISGNWRPGGVAMSAGLFGFMDSLQLRSGGPTVHALLLLIAVLLVGLAVFRYRGGKVKAAGVAAVVAVALFVWFSLTDTVPLEFVDATPYVVTLLVLSLFSQRLRMPKADGKPYRKGQGK</sequence>
<dbReference type="AlphaFoldDB" id="A0A5N5WGQ8"/>
<keyword evidence="4 6" id="KW-1133">Transmembrane helix</keyword>
<keyword evidence="5 6" id="KW-0472">Membrane</keyword>
<feature type="transmembrane region" description="Helical" evidence="6">
    <location>
        <begin position="224"/>
        <end position="241"/>
    </location>
</feature>
<dbReference type="RefSeq" id="WP_004943775.1">
    <property type="nucleotide sequence ID" value="NZ_JBFADJ010000004.1"/>
</dbReference>
<reference evidence="7 8" key="1">
    <citation type="journal article" date="2019" name="Microb. Cell Fact.">
        <title>Exploring novel herbicidin analogues by transcriptional regulator overexpression and MS/MS molecular networking.</title>
        <authorList>
            <person name="Shi Y."/>
            <person name="Gu R."/>
            <person name="Li Y."/>
            <person name="Wang X."/>
            <person name="Ren W."/>
            <person name="Li X."/>
            <person name="Wang L."/>
            <person name="Xie Y."/>
            <person name="Hong B."/>
        </authorList>
    </citation>
    <scope>NUCLEOTIDE SEQUENCE [LARGE SCALE GENOMIC DNA]</scope>
    <source>
        <strain evidence="7 8">US-43</strain>
    </source>
</reference>
<evidence type="ECO:0000256" key="2">
    <source>
        <dbReference type="ARBA" id="ARBA00022475"/>
    </source>
</evidence>